<evidence type="ECO:0000313" key="11">
    <source>
        <dbReference type="EMBL" id="KAB5588556.1"/>
    </source>
</evidence>
<keyword evidence="4" id="KW-0961">Cell wall biogenesis/degradation</keyword>
<dbReference type="AlphaFoldDB" id="A0A5N5QAX2"/>
<dbReference type="Gene3D" id="3.20.20.80">
    <property type="entry name" value="Glycosidases"/>
    <property type="match status" value="1"/>
</dbReference>
<dbReference type="GO" id="GO:0071555">
    <property type="term" value="P:cell wall organization"/>
    <property type="evidence" value="ECO:0007669"/>
    <property type="project" value="UniProtKB-KW"/>
</dbReference>
<dbReference type="GO" id="GO:0004338">
    <property type="term" value="F:glucan exo-1,3-beta-glucosidase activity"/>
    <property type="evidence" value="ECO:0007669"/>
    <property type="project" value="UniProtKB-EC"/>
</dbReference>
<evidence type="ECO:0000256" key="7">
    <source>
        <dbReference type="RuleBase" id="RU361153"/>
    </source>
</evidence>
<proteinExistence type="inferred from homology"/>
<gene>
    <name evidence="11" type="ORF">CTheo_8005</name>
</gene>
<dbReference type="PANTHER" id="PTHR31297:SF42">
    <property type="entry name" value="GLYCOSIDE HYDROLASE FAMILY 5 DOMAIN-CONTAINING PROTEIN"/>
    <property type="match status" value="1"/>
</dbReference>
<keyword evidence="2 7" id="KW-0378">Hydrolase</keyword>
<feature type="region of interest" description="Disordered" evidence="8">
    <location>
        <begin position="39"/>
        <end position="58"/>
    </location>
</feature>
<comment type="similarity">
    <text evidence="1 7">Belongs to the glycosyl hydrolase 5 (cellulase A) family.</text>
</comment>
<evidence type="ECO:0000256" key="6">
    <source>
        <dbReference type="ARBA" id="ARBA00038929"/>
    </source>
</evidence>
<feature type="domain" description="Glycoside hydrolase family 5" evidence="10">
    <location>
        <begin position="113"/>
        <end position="311"/>
    </location>
</feature>
<feature type="signal peptide" evidence="9">
    <location>
        <begin position="1"/>
        <end position="20"/>
    </location>
</feature>
<accession>A0A5N5QAX2</accession>
<evidence type="ECO:0000256" key="9">
    <source>
        <dbReference type="SAM" id="SignalP"/>
    </source>
</evidence>
<dbReference type="OrthoDB" id="62120at2759"/>
<dbReference type="Proteomes" id="UP000383932">
    <property type="component" value="Unassembled WGS sequence"/>
</dbReference>
<dbReference type="InterPro" id="IPR050386">
    <property type="entry name" value="Glycosyl_hydrolase_5"/>
</dbReference>
<name>A0A5N5QAX2_9AGAM</name>
<evidence type="ECO:0000256" key="1">
    <source>
        <dbReference type="ARBA" id="ARBA00005641"/>
    </source>
</evidence>
<organism evidence="11 12">
    <name type="scientific">Ceratobasidium theobromae</name>
    <dbReference type="NCBI Taxonomy" id="1582974"/>
    <lineage>
        <taxon>Eukaryota</taxon>
        <taxon>Fungi</taxon>
        <taxon>Dikarya</taxon>
        <taxon>Basidiomycota</taxon>
        <taxon>Agaricomycotina</taxon>
        <taxon>Agaricomycetes</taxon>
        <taxon>Cantharellales</taxon>
        <taxon>Ceratobasidiaceae</taxon>
        <taxon>Ceratobasidium</taxon>
    </lineage>
</organism>
<dbReference type="EMBL" id="SSOP01000423">
    <property type="protein sequence ID" value="KAB5588556.1"/>
    <property type="molecule type" value="Genomic_DNA"/>
</dbReference>
<dbReference type="Pfam" id="PF00150">
    <property type="entry name" value="Cellulase"/>
    <property type="match status" value="1"/>
</dbReference>
<dbReference type="GO" id="GO:0005576">
    <property type="term" value="C:extracellular region"/>
    <property type="evidence" value="ECO:0007669"/>
    <property type="project" value="TreeGrafter"/>
</dbReference>
<evidence type="ECO:0000256" key="4">
    <source>
        <dbReference type="ARBA" id="ARBA00023316"/>
    </source>
</evidence>
<comment type="catalytic activity">
    <reaction evidence="5">
        <text>Successive hydrolysis of beta-D-glucose units from the non-reducing ends of (1-&gt;3)-beta-D-glucans, releasing alpha-glucose.</text>
        <dbReference type="EC" id="3.2.1.58"/>
    </reaction>
</comment>
<dbReference type="InterPro" id="IPR017853">
    <property type="entry name" value="GH"/>
</dbReference>
<sequence>MITLSKLALSFFVLAPVVLGDLGHRSSIHHHARLARAHKHRASESAATNTTTGHTKRAPALRFPFGSTKVRGVNLGGWLVLEPWITPSLFDNTGNSDVIDEFTFGQLQDYNTAHAKLKTHWDTWITESDFAAIAAAGLNHVRIPIGYWAFDISGDEPYHQGQYSYLLKAVQWARNHGVKVLVDLHGAPGSQNGFDNSGKRGSPQWHTSSQNLARTNAVLKTLAADKPEYGDTVTSIAPLNEPAGFVGGNMMDVVRQYWYDSYGNIRYPSGTSEQGPLLEIIHDAFQPLSSWSGFMKYPNYEGVAMDTHHYEVFSDREVAMTWPEHIQTACNFGINTVGSYSASNLWTIVGEWTTAPTDCAKYLNGRGVGARYDGSYPGSTKRGDCSMFTGSQNKFSPEYKTFMRQFYEAQVSAFERGGQGWFYWTWKAEVADDWSYQAGLAGGWIPTNPSDRQYPNICG</sequence>
<dbReference type="EC" id="3.2.1.58" evidence="6"/>
<dbReference type="PANTHER" id="PTHR31297">
    <property type="entry name" value="GLUCAN ENDO-1,6-BETA-GLUCOSIDASE B"/>
    <property type="match status" value="1"/>
</dbReference>
<dbReference type="SUPFAM" id="SSF51445">
    <property type="entry name" value="(Trans)glycosidases"/>
    <property type="match status" value="1"/>
</dbReference>
<dbReference type="InterPro" id="IPR001547">
    <property type="entry name" value="Glyco_hydro_5"/>
</dbReference>
<evidence type="ECO:0000256" key="5">
    <source>
        <dbReference type="ARBA" id="ARBA00036824"/>
    </source>
</evidence>
<feature type="chain" id="PRO_5024339885" description="glucan 1,3-beta-glucosidase" evidence="9">
    <location>
        <begin position="21"/>
        <end position="459"/>
    </location>
</feature>
<evidence type="ECO:0000256" key="3">
    <source>
        <dbReference type="ARBA" id="ARBA00023295"/>
    </source>
</evidence>
<comment type="caution">
    <text evidence="11">The sequence shown here is derived from an EMBL/GenBank/DDBJ whole genome shotgun (WGS) entry which is preliminary data.</text>
</comment>
<evidence type="ECO:0000256" key="2">
    <source>
        <dbReference type="ARBA" id="ARBA00022801"/>
    </source>
</evidence>
<dbReference type="GO" id="GO:0009986">
    <property type="term" value="C:cell surface"/>
    <property type="evidence" value="ECO:0007669"/>
    <property type="project" value="TreeGrafter"/>
</dbReference>
<reference evidence="11 12" key="1">
    <citation type="journal article" date="2019" name="Fungal Biol. Biotechnol.">
        <title>Draft genome sequence of fastidious pathogen Ceratobasidium theobromae, which causes vascular-streak dieback in Theobroma cacao.</title>
        <authorList>
            <person name="Ali S.S."/>
            <person name="Asman A."/>
            <person name="Shao J."/>
            <person name="Firmansyah A.P."/>
            <person name="Susilo A.W."/>
            <person name="Rosmana A."/>
            <person name="McMahon P."/>
            <person name="Junaid M."/>
            <person name="Guest D."/>
            <person name="Kheng T.Y."/>
            <person name="Meinhardt L.W."/>
            <person name="Bailey B.A."/>
        </authorList>
    </citation>
    <scope>NUCLEOTIDE SEQUENCE [LARGE SCALE GENOMIC DNA]</scope>
    <source>
        <strain evidence="11 12">CT2</strain>
    </source>
</reference>
<evidence type="ECO:0000259" key="10">
    <source>
        <dbReference type="Pfam" id="PF00150"/>
    </source>
</evidence>
<keyword evidence="3 7" id="KW-0326">Glycosidase</keyword>
<keyword evidence="12" id="KW-1185">Reference proteome</keyword>
<protein>
    <recommendedName>
        <fullName evidence="6">glucan 1,3-beta-glucosidase</fullName>
        <ecNumber evidence="6">3.2.1.58</ecNumber>
    </recommendedName>
</protein>
<evidence type="ECO:0000313" key="12">
    <source>
        <dbReference type="Proteomes" id="UP000383932"/>
    </source>
</evidence>
<dbReference type="FunFam" id="3.20.20.80:FF:000033">
    <property type="entry name" value="Glucan 1,3-beta-glucosidase A"/>
    <property type="match status" value="1"/>
</dbReference>
<dbReference type="GO" id="GO:0009251">
    <property type="term" value="P:glucan catabolic process"/>
    <property type="evidence" value="ECO:0007669"/>
    <property type="project" value="TreeGrafter"/>
</dbReference>
<keyword evidence="9" id="KW-0732">Signal</keyword>
<evidence type="ECO:0000256" key="8">
    <source>
        <dbReference type="SAM" id="MobiDB-lite"/>
    </source>
</evidence>